<feature type="compositionally biased region" description="Polar residues" evidence="1">
    <location>
        <begin position="170"/>
        <end position="182"/>
    </location>
</feature>
<feature type="compositionally biased region" description="Polar residues" evidence="1">
    <location>
        <begin position="118"/>
        <end position="130"/>
    </location>
</feature>
<dbReference type="Proteomes" id="UP001303373">
    <property type="component" value="Chromosome 4"/>
</dbReference>
<reference evidence="2 3" key="1">
    <citation type="submission" date="2023-11" db="EMBL/GenBank/DDBJ databases">
        <title>An acidophilic fungus is an integral part of prey digestion in a carnivorous sundew plant.</title>
        <authorList>
            <person name="Tsai I.J."/>
        </authorList>
    </citation>
    <scope>NUCLEOTIDE SEQUENCE [LARGE SCALE GENOMIC DNA]</scope>
    <source>
        <strain evidence="2">169a</strain>
    </source>
</reference>
<sequence length="200" mass="19505">MSFIVNYVKDTAAGYLKTGLEAGGNMAGNAVGGVGTMIENSGRGLGEGTVKGGISSVGNMINGYGASIQNSMAADGPVNRPGKLAVKATSAPKKGVMGPGQQAKALPGSGVKKPATPISKTSHANTSSNKMVGAAKSPAKSVKTTGGKTTISTASRPGGPGKPAPAKSSTVRSAGTPTTATNAGKVRISPASRPKSAIKA</sequence>
<evidence type="ECO:0000313" key="2">
    <source>
        <dbReference type="EMBL" id="WPH00298.1"/>
    </source>
</evidence>
<keyword evidence="3" id="KW-1185">Reference proteome</keyword>
<organism evidence="2 3">
    <name type="scientific">Acrodontium crateriforme</name>
    <dbReference type="NCBI Taxonomy" id="150365"/>
    <lineage>
        <taxon>Eukaryota</taxon>
        <taxon>Fungi</taxon>
        <taxon>Dikarya</taxon>
        <taxon>Ascomycota</taxon>
        <taxon>Pezizomycotina</taxon>
        <taxon>Dothideomycetes</taxon>
        <taxon>Dothideomycetidae</taxon>
        <taxon>Mycosphaerellales</taxon>
        <taxon>Teratosphaeriaceae</taxon>
        <taxon>Acrodontium</taxon>
    </lineage>
</organism>
<feature type="region of interest" description="Disordered" evidence="1">
    <location>
        <begin position="90"/>
        <end position="200"/>
    </location>
</feature>
<dbReference type="EMBL" id="CP138583">
    <property type="protein sequence ID" value="WPH00298.1"/>
    <property type="molecule type" value="Genomic_DNA"/>
</dbReference>
<evidence type="ECO:0000313" key="3">
    <source>
        <dbReference type="Proteomes" id="UP001303373"/>
    </source>
</evidence>
<dbReference type="AlphaFoldDB" id="A0AAQ3RBK8"/>
<name>A0AAQ3RBK8_9PEZI</name>
<proteinExistence type="predicted"/>
<protein>
    <submittedName>
        <fullName evidence="2">Uncharacterized protein</fullName>
    </submittedName>
</protein>
<gene>
    <name evidence="2" type="ORF">R9X50_00312300</name>
</gene>
<evidence type="ECO:0000256" key="1">
    <source>
        <dbReference type="SAM" id="MobiDB-lite"/>
    </source>
</evidence>
<accession>A0AAQ3RBK8</accession>
<feature type="compositionally biased region" description="Polar residues" evidence="1">
    <location>
        <begin position="142"/>
        <end position="153"/>
    </location>
</feature>